<dbReference type="InterPro" id="IPR033469">
    <property type="entry name" value="CYTH-like_dom_sf"/>
</dbReference>
<dbReference type="InterPro" id="IPR039582">
    <property type="entry name" value="THTPA"/>
</dbReference>
<evidence type="ECO:0000259" key="1">
    <source>
        <dbReference type="Pfam" id="PF01928"/>
    </source>
</evidence>
<dbReference type="GO" id="GO:0050333">
    <property type="term" value="F:thiamine triphosphate phosphatase activity"/>
    <property type="evidence" value="ECO:0007669"/>
    <property type="project" value="InterPro"/>
</dbReference>
<dbReference type="Gene3D" id="2.40.320.10">
    <property type="entry name" value="Hypothetical Protein Pfu-838710-001"/>
    <property type="match status" value="1"/>
</dbReference>
<dbReference type="InterPro" id="IPR023577">
    <property type="entry name" value="CYTH_domain"/>
</dbReference>
<dbReference type="PANTHER" id="PTHR14586">
    <property type="entry name" value="THIAMINE-TRIPHOSPHATASE"/>
    <property type="match status" value="1"/>
</dbReference>
<dbReference type="AlphaFoldDB" id="A0AAD6IPW0"/>
<reference evidence="2" key="1">
    <citation type="submission" date="2023-01" db="EMBL/GenBank/DDBJ databases">
        <title>The chitinases involved in constricting ring structure development in the nematode-trapping fungus Drechslerella dactyloides.</title>
        <authorList>
            <person name="Wang R."/>
            <person name="Zhang L."/>
            <person name="Tang P."/>
            <person name="Li S."/>
            <person name="Liang L."/>
        </authorList>
    </citation>
    <scope>NUCLEOTIDE SEQUENCE</scope>
    <source>
        <strain evidence="2">YMF1.00031</strain>
    </source>
</reference>
<dbReference type="SUPFAM" id="SSF55154">
    <property type="entry name" value="CYTH-like phosphatases"/>
    <property type="match status" value="1"/>
</dbReference>
<keyword evidence="3" id="KW-1185">Reference proteome</keyword>
<dbReference type="Pfam" id="PF01928">
    <property type="entry name" value="CYTH"/>
    <property type="match status" value="1"/>
</dbReference>
<name>A0AAD6IPW0_DREDA</name>
<dbReference type="GO" id="GO:0000287">
    <property type="term" value="F:magnesium ion binding"/>
    <property type="evidence" value="ECO:0007669"/>
    <property type="project" value="TreeGrafter"/>
</dbReference>
<sequence>MGRIYEVERKFLFTLANAAKFYSNKSIPPFASVVFKGLMTHNDRYYDTEFYDLDRHNVWARVRNGNWQAKRLISGSHEKAVYEESKGYQSLVDTMRDLGLKEWEDLKAGNFVLHNIAEFGTERKNYIVDEKFKIVLDSTSFGYSVGEVELKGGDYEQCGNQIDEFIAKHQWFFDTTGEVKSKLKAYWEICSRQRM</sequence>
<accession>A0AAD6IPW0</accession>
<organism evidence="2 3">
    <name type="scientific">Drechslerella dactyloides</name>
    <name type="common">Nematode-trapping fungus</name>
    <name type="synonym">Arthrobotrys dactyloides</name>
    <dbReference type="NCBI Taxonomy" id="74499"/>
    <lineage>
        <taxon>Eukaryota</taxon>
        <taxon>Fungi</taxon>
        <taxon>Dikarya</taxon>
        <taxon>Ascomycota</taxon>
        <taxon>Pezizomycotina</taxon>
        <taxon>Orbiliomycetes</taxon>
        <taxon>Orbiliales</taxon>
        <taxon>Orbiliaceae</taxon>
        <taxon>Drechslerella</taxon>
    </lineage>
</organism>
<proteinExistence type="predicted"/>
<dbReference type="EMBL" id="JAQGDS010000014">
    <property type="protein sequence ID" value="KAJ6256199.1"/>
    <property type="molecule type" value="Genomic_DNA"/>
</dbReference>
<feature type="domain" description="CYTH" evidence="1">
    <location>
        <begin position="5"/>
        <end position="167"/>
    </location>
</feature>
<evidence type="ECO:0000313" key="2">
    <source>
        <dbReference type="EMBL" id="KAJ6256199.1"/>
    </source>
</evidence>
<comment type="caution">
    <text evidence="2">The sequence shown here is derived from an EMBL/GenBank/DDBJ whole genome shotgun (WGS) entry which is preliminary data.</text>
</comment>
<gene>
    <name evidence="2" type="ORF">Dda_9034</name>
</gene>
<dbReference type="GO" id="GO:0042357">
    <property type="term" value="P:thiamine diphosphate metabolic process"/>
    <property type="evidence" value="ECO:0007669"/>
    <property type="project" value="TreeGrafter"/>
</dbReference>
<dbReference type="PANTHER" id="PTHR14586:SF1">
    <property type="entry name" value="THIAMINE-TRIPHOSPHATASE"/>
    <property type="match status" value="1"/>
</dbReference>
<evidence type="ECO:0000313" key="3">
    <source>
        <dbReference type="Proteomes" id="UP001221413"/>
    </source>
</evidence>
<dbReference type="Proteomes" id="UP001221413">
    <property type="component" value="Unassembled WGS sequence"/>
</dbReference>
<protein>
    <submittedName>
        <fullName evidence="2">Thiamine-triphosphatase</fullName>
    </submittedName>
</protein>